<dbReference type="InterPro" id="IPR011009">
    <property type="entry name" value="Kinase-like_dom_sf"/>
</dbReference>
<feature type="compositionally biased region" description="Polar residues" evidence="10">
    <location>
        <begin position="889"/>
        <end position="902"/>
    </location>
</feature>
<keyword evidence="4 9" id="KW-0547">Nucleotide-binding</keyword>
<dbReference type="InterPro" id="IPR017441">
    <property type="entry name" value="Protein_kinase_ATP_BS"/>
</dbReference>
<evidence type="ECO:0000256" key="4">
    <source>
        <dbReference type="ARBA" id="ARBA00022741"/>
    </source>
</evidence>
<dbReference type="HOGENOM" id="CLU_311042_0_0_1"/>
<dbReference type="Pfam" id="PF00498">
    <property type="entry name" value="FHA"/>
    <property type="match status" value="1"/>
</dbReference>
<evidence type="ECO:0000256" key="8">
    <source>
        <dbReference type="ARBA" id="ARBA00048679"/>
    </source>
</evidence>
<feature type="region of interest" description="Disordered" evidence="10">
    <location>
        <begin position="567"/>
        <end position="590"/>
    </location>
</feature>
<gene>
    <name evidence="13" type="ORF">TSTA_061930</name>
</gene>
<dbReference type="Pfam" id="PF00069">
    <property type="entry name" value="Pkinase"/>
    <property type="match status" value="1"/>
</dbReference>
<dbReference type="AlphaFoldDB" id="B8LX55"/>
<feature type="domain" description="Protein kinase" evidence="12">
    <location>
        <begin position="235"/>
        <end position="490"/>
    </location>
</feature>
<comment type="catalytic activity">
    <reaction evidence="7">
        <text>L-threonyl-[protein] + ATP = O-phospho-L-threonyl-[protein] + ADP + H(+)</text>
        <dbReference type="Rhea" id="RHEA:46608"/>
        <dbReference type="Rhea" id="RHEA-COMP:11060"/>
        <dbReference type="Rhea" id="RHEA-COMP:11605"/>
        <dbReference type="ChEBI" id="CHEBI:15378"/>
        <dbReference type="ChEBI" id="CHEBI:30013"/>
        <dbReference type="ChEBI" id="CHEBI:30616"/>
        <dbReference type="ChEBI" id="CHEBI:61977"/>
        <dbReference type="ChEBI" id="CHEBI:456216"/>
        <dbReference type="EC" id="2.7.11.1"/>
    </reaction>
</comment>
<protein>
    <recommendedName>
        <fullName evidence="2">non-specific serine/threonine protein kinase</fullName>
        <ecNumber evidence="2">2.7.11.1</ecNumber>
    </recommendedName>
</protein>
<feature type="domain" description="FHA" evidence="11">
    <location>
        <begin position="91"/>
        <end position="138"/>
    </location>
</feature>
<dbReference type="GO" id="GO:0051598">
    <property type="term" value="P:meiotic recombination checkpoint signaling"/>
    <property type="evidence" value="ECO:0007669"/>
    <property type="project" value="TreeGrafter"/>
</dbReference>
<dbReference type="GO" id="GO:0005634">
    <property type="term" value="C:nucleus"/>
    <property type="evidence" value="ECO:0007669"/>
    <property type="project" value="TreeGrafter"/>
</dbReference>
<dbReference type="SUPFAM" id="SSF56112">
    <property type="entry name" value="Protein kinase-like (PK-like)"/>
    <property type="match status" value="1"/>
</dbReference>
<dbReference type="Gene3D" id="1.10.510.10">
    <property type="entry name" value="Transferase(Phosphotransferase) domain 1"/>
    <property type="match status" value="1"/>
</dbReference>
<dbReference type="PROSITE" id="PS00108">
    <property type="entry name" value="PROTEIN_KINASE_ST"/>
    <property type="match status" value="1"/>
</dbReference>
<evidence type="ECO:0000256" key="10">
    <source>
        <dbReference type="SAM" id="MobiDB-lite"/>
    </source>
</evidence>
<keyword evidence="5" id="KW-0418">Kinase</keyword>
<dbReference type="InterPro" id="IPR000719">
    <property type="entry name" value="Prot_kinase_dom"/>
</dbReference>
<dbReference type="SMART" id="SM00220">
    <property type="entry name" value="S_TKc"/>
    <property type="match status" value="1"/>
</dbReference>
<feature type="binding site" evidence="9">
    <location>
        <position position="264"/>
    </location>
    <ligand>
        <name>ATP</name>
        <dbReference type="ChEBI" id="CHEBI:30616"/>
    </ligand>
</feature>
<evidence type="ECO:0000256" key="5">
    <source>
        <dbReference type="ARBA" id="ARBA00022777"/>
    </source>
</evidence>
<evidence type="ECO:0000259" key="12">
    <source>
        <dbReference type="PROSITE" id="PS50011"/>
    </source>
</evidence>
<dbReference type="PANTHER" id="PTHR44167:SF24">
    <property type="entry name" value="SERINE_THREONINE-PROTEIN KINASE CHK2"/>
    <property type="match status" value="1"/>
</dbReference>
<evidence type="ECO:0000256" key="1">
    <source>
        <dbReference type="ARBA" id="ARBA00005575"/>
    </source>
</evidence>
<dbReference type="PhylomeDB" id="B8LX55"/>
<dbReference type="InParanoid" id="B8LX55"/>
<dbReference type="InterPro" id="IPR008271">
    <property type="entry name" value="Ser/Thr_kinase_AS"/>
</dbReference>
<dbReference type="GO" id="GO:0004674">
    <property type="term" value="F:protein serine/threonine kinase activity"/>
    <property type="evidence" value="ECO:0007669"/>
    <property type="project" value="UniProtKB-KW"/>
</dbReference>
<keyword evidence="6 9" id="KW-0067">ATP-binding</keyword>
<dbReference type="PROSITE" id="PS00107">
    <property type="entry name" value="PROTEIN_KINASE_ATP"/>
    <property type="match status" value="1"/>
</dbReference>
<evidence type="ECO:0000256" key="6">
    <source>
        <dbReference type="ARBA" id="ARBA00022840"/>
    </source>
</evidence>
<sequence length="945" mass="106022">MESPNVLAYLFPIADPEDVHSYQYALHTVKRSENSLRYVPEQRKVNIELQTHSRESTVSLDDHIEDSTPNYLFKPGLQLTFNPGPRAGPGYFLGTDENSCDIVLPKLARISRRHCFFTFDEKRRLILQDCSQNGTIVTYNGKGGEKRRHFKWILSGDRVPEGTENFLLEFHNHLKFRIVVPKHETCPDLYAGRVDRFLQEVTANIDLPIDRLGIQSASTTANQSGELTPGRDPIYIPQGTLGKGAFSVVSRVWDVSTGKLYALKKFRNIIGLDWRKEASIMEQISHVSQGYPLVLVWHFILTPLQEHIIEFIRVVKTPSPGLILECAPFGNLGNQEQISEYEVVTILCQSLSALTYLHRKGIVHRDIKPENILVQSRNPLHIKLADFGLSKAAGTPRTVCGTETYAAPEVFEGDYTNACDIWSLGVIIFEYVYGLPKRKGDRGRRWCQRILQALDDWEDGLTEILSTAMLIMNPKERLPADECYVKAVWLMTQPHSLVASSHPSSQTSGDIKSKSNACLRNSNASTFIEPQNTILRTMQPGTQSQHLTKILSPLWVDLLAGRHAEGNVQEAGAPSKRSLNGDANEESLQLQRTAKRPAIRIYSDELNQKNYKFRCRLINGQIVRMQLRDRKICFTSYAQAMRRGPLWIREHLGRIDCGKKEEYTSRGFKGTLVDFEIMKSYVQSWGIQDSLDWRCLIGDRHDRQPLLEQQGILYLPIFMDDVMIPFNTLSQTVNITSIFTAVTGSRSQLGTLLKKVGIQYTSVHGGRLVQGTYIAQTDVCKFGEHIGVDLRGLVRQAETWKSTTSASDSNIRHEGDPLSQEAEIWKSTTSASAHISHEGDCLSEEAETWKSTTSASAHISHEGDCLSEEAETWKSTTSASAHISHEGDSPSQEAETWKSAASASADISHEGARLSQLSQEIGDDISSSCNGITYPSDLDLWNLLS</sequence>
<comment type="catalytic activity">
    <reaction evidence="8">
        <text>L-seryl-[protein] + ATP = O-phospho-L-seryl-[protein] + ADP + H(+)</text>
        <dbReference type="Rhea" id="RHEA:17989"/>
        <dbReference type="Rhea" id="RHEA-COMP:9863"/>
        <dbReference type="Rhea" id="RHEA-COMP:11604"/>
        <dbReference type="ChEBI" id="CHEBI:15378"/>
        <dbReference type="ChEBI" id="CHEBI:29999"/>
        <dbReference type="ChEBI" id="CHEBI:30616"/>
        <dbReference type="ChEBI" id="CHEBI:83421"/>
        <dbReference type="ChEBI" id="CHEBI:456216"/>
        <dbReference type="EC" id="2.7.11.1"/>
    </reaction>
</comment>
<keyword evidence="5" id="KW-0808">Transferase</keyword>
<dbReference type="Gene3D" id="2.60.200.20">
    <property type="match status" value="1"/>
</dbReference>
<evidence type="ECO:0000256" key="3">
    <source>
        <dbReference type="ARBA" id="ARBA00022527"/>
    </source>
</evidence>
<feature type="region of interest" description="Disordered" evidence="10">
    <location>
        <begin position="868"/>
        <end position="904"/>
    </location>
</feature>
<evidence type="ECO:0000256" key="7">
    <source>
        <dbReference type="ARBA" id="ARBA00047899"/>
    </source>
</evidence>
<dbReference type="VEuPathDB" id="FungiDB:TSTA_061930"/>
<dbReference type="PANTHER" id="PTHR44167">
    <property type="entry name" value="OVARIAN-SPECIFIC SERINE/THREONINE-PROTEIN KINASE LOK-RELATED"/>
    <property type="match status" value="1"/>
</dbReference>
<evidence type="ECO:0000259" key="11">
    <source>
        <dbReference type="PROSITE" id="PS50006"/>
    </source>
</evidence>
<dbReference type="GO" id="GO:0005524">
    <property type="term" value="F:ATP binding"/>
    <property type="evidence" value="ECO:0007669"/>
    <property type="project" value="UniProtKB-UniRule"/>
</dbReference>
<reference evidence="14" key="1">
    <citation type="journal article" date="2015" name="Genome Announc.">
        <title>Genome sequence of the AIDS-associated pathogen Penicillium marneffei (ATCC18224) and its near taxonomic relative Talaromyces stipitatus (ATCC10500).</title>
        <authorList>
            <person name="Nierman W.C."/>
            <person name="Fedorova-Abrams N.D."/>
            <person name="Andrianopoulos A."/>
        </authorList>
    </citation>
    <scope>NUCLEOTIDE SEQUENCE [LARGE SCALE GENOMIC DNA]</scope>
    <source>
        <strain evidence="14">ATCC 10500 / CBS 375.48 / QM 6759 / NRRL 1006</strain>
    </source>
</reference>
<accession>B8LX55</accession>
<keyword evidence="3" id="KW-0723">Serine/threonine-protein kinase</keyword>
<dbReference type="GeneID" id="8105618"/>
<dbReference type="eggNOG" id="KOG0615">
    <property type="taxonomic scope" value="Eukaryota"/>
</dbReference>
<comment type="similarity">
    <text evidence="1">Belongs to the protein kinase superfamily. CAMK Ser/Thr protein kinase family. CHEK2 subfamily.</text>
</comment>
<keyword evidence="14" id="KW-1185">Reference proteome</keyword>
<evidence type="ECO:0000313" key="14">
    <source>
        <dbReference type="Proteomes" id="UP000001745"/>
    </source>
</evidence>
<dbReference type="PROSITE" id="PS50006">
    <property type="entry name" value="FHA_DOMAIN"/>
    <property type="match status" value="1"/>
</dbReference>
<name>B8LX55_TALSN</name>
<dbReference type="OrthoDB" id="10252171at2759"/>
<dbReference type="SUPFAM" id="SSF49879">
    <property type="entry name" value="SMAD/FHA domain"/>
    <property type="match status" value="1"/>
</dbReference>
<dbReference type="PROSITE" id="PS50011">
    <property type="entry name" value="PROTEIN_KINASE_DOM"/>
    <property type="match status" value="1"/>
</dbReference>
<dbReference type="STRING" id="441959.B8LX55"/>
<dbReference type="EMBL" id="EQ962652">
    <property type="protein sequence ID" value="EED22705.1"/>
    <property type="molecule type" value="Genomic_DNA"/>
</dbReference>
<evidence type="ECO:0000313" key="13">
    <source>
        <dbReference type="EMBL" id="EED22705.1"/>
    </source>
</evidence>
<evidence type="ECO:0000256" key="9">
    <source>
        <dbReference type="PROSITE-ProRule" id="PRU10141"/>
    </source>
</evidence>
<proteinExistence type="inferred from homology"/>
<dbReference type="GO" id="GO:0005737">
    <property type="term" value="C:cytoplasm"/>
    <property type="evidence" value="ECO:0007669"/>
    <property type="project" value="TreeGrafter"/>
</dbReference>
<evidence type="ECO:0000256" key="2">
    <source>
        <dbReference type="ARBA" id="ARBA00012513"/>
    </source>
</evidence>
<dbReference type="InterPro" id="IPR000253">
    <property type="entry name" value="FHA_dom"/>
</dbReference>
<dbReference type="EC" id="2.7.11.1" evidence="2"/>
<dbReference type="SMART" id="SM00240">
    <property type="entry name" value="FHA"/>
    <property type="match status" value="1"/>
</dbReference>
<dbReference type="InterPro" id="IPR008984">
    <property type="entry name" value="SMAD_FHA_dom_sf"/>
</dbReference>
<dbReference type="Proteomes" id="UP000001745">
    <property type="component" value="Unassembled WGS sequence"/>
</dbReference>
<organism evidence="13 14">
    <name type="scientific">Talaromyces stipitatus (strain ATCC 10500 / CBS 375.48 / QM 6759 / NRRL 1006)</name>
    <name type="common">Penicillium stipitatum</name>
    <dbReference type="NCBI Taxonomy" id="441959"/>
    <lineage>
        <taxon>Eukaryota</taxon>
        <taxon>Fungi</taxon>
        <taxon>Dikarya</taxon>
        <taxon>Ascomycota</taxon>
        <taxon>Pezizomycotina</taxon>
        <taxon>Eurotiomycetes</taxon>
        <taxon>Eurotiomycetidae</taxon>
        <taxon>Eurotiales</taxon>
        <taxon>Trichocomaceae</taxon>
        <taxon>Talaromyces</taxon>
        <taxon>Talaromyces sect. Talaromyces</taxon>
    </lineage>
</organism>
<dbReference type="RefSeq" id="XP_002340092.1">
    <property type="nucleotide sequence ID" value="XM_002340051.1"/>
</dbReference>